<comment type="caution">
    <text evidence="1">The sequence shown here is derived from an EMBL/GenBank/DDBJ whole genome shotgun (WGS) entry which is preliminary data.</text>
</comment>
<evidence type="ECO:0000313" key="2">
    <source>
        <dbReference type="Proteomes" id="UP000236291"/>
    </source>
</evidence>
<reference evidence="1 2" key="1">
    <citation type="journal article" date="2014" name="Am. J. Bot.">
        <title>Genome assembly and annotation for red clover (Trifolium pratense; Fabaceae).</title>
        <authorList>
            <person name="Istvanek J."/>
            <person name="Jaros M."/>
            <person name="Krenek A."/>
            <person name="Repkova J."/>
        </authorList>
    </citation>
    <scope>NUCLEOTIDE SEQUENCE [LARGE SCALE GENOMIC DNA]</scope>
    <source>
        <strain evidence="2">cv. Tatra</strain>
        <tissue evidence="1">Young leaves</tissue>
    </source>
</reference>
<dbReference type="AlphaFoldDB" id="A0A2K3KNH4"/>
<evidence type="ECO:0000313" key="1">
    <source>
        <dbReference type="EMBL" id="PNX67845.1"/>
    </source>
</evidence>
<organism evidence="1 2">
    <name type="scientific">Trifolium pratense</name>
    <name type="common">Red clover</name>
    <dbReference type="NCBI Taxonomy" id="57577"/>
    <lineage>
        <taxon>Eukaryota</taxon>
        <taxon>Viridiplantae</taxon>
        <taxon>Streptophyta</taxon>
        <taxon>Embryophyta</taxon>
        <taxon>Tracheophyta</taxon>
        <taxon>Spermatophyta</taxon>
        <taxon>Magnoliopsida</taxon>
        <taxon>eudicotyledons</taxon>
        <taxon>Gunneridae</taxon>
        <taxon>Pentapetalae</taxon>
        <taxon>rosids</taxon>
        <taxon>fabids</taxon>
        <taxon>Fabales</taxon>
        <taxon>Fabaceae</taxon>
        <taxon>Papilionoideae</taxon>
        <taxon>50 kb inversion clade</taxon>
        <taxon>NPAAA clade</taxon>
        <taxon>Hologalegina</taxon>
        <taxon>IRL clade</taxon>
        <taxon>Trifolieae</taxon>
        <taxon>Trifolium</taxon>
    </lineage>
</organism>
<proteinExistence type="predicted"/>
<feature type="non-terminal residue" evidence="1">
    <location>
        <position position="47"/>
    </location>
</feature>
<dbReference type="EMBL" id="ASHM01216898">
    <property type="protein sequence ID" value="PNX67845.1"/>
    <property type="molecule type" value="Genomic_DNA"/>
</dbReference>
<accession>A0A2K3KNH4</accession>
<protein>
    <submittedName>
        <fullName evidence="1">Uncharacterized protein</fullName>
    </submittedName>
</protein>
<reference evidence="1 2" key="2">
    <citation type="journal article" date="2017" name="Front. Plant Sci.">
        <title>Gene Classification and Mining of Molecular Markers Useful in Red Clover (Trifolium pratense) Breeding.</title>
        <authorList>
            <person name="Istvanek J."/>
            <person name="Dluhosova J."/>
            <person name="Dluhos P."/>
            <person name="Patkova L."/>
            <person name="Nedelnik J."/>
            <person name="Repkova J."/>
        </authorList>
    </citation>
    <scope>NUCLEOTIDE SEQUENCE [LARGE SCALE GENOMIC DNA]</scope>
    <source>
        <strain evidence="2">cv. Tatra</strain>
        <tissue evidence="1">Young leaves</tissue>
    </source>
</reference>
<name>A0A2K3KNH4_TRIPR</name>
<dbReference type="Proteomes" id="UP000236291">
    <property type="component" value="Unassembled WGS sequence"/>
</dbReference>
<sequence>MGVGVSVVLPSEQPLGLSLNLGDDFRCEFDKCQTRTHRRPLPLGLGT</sequence>
<gene>
    <name evidence="1" type="ORF">L195_g063705</name>
</gene>